<feature type="domain" description="Immunoglobulin V-set" evidence="5">
    <location>
        <begin position="26"/>
        <end position="109"/>
    </location>
</feature>
<evidence type="ECO:0000256" key="2">
    <source>
        <dbReference type="ARBA" id="ARBA00022692"/>
    </source>
</evidence>
<dbReference type="Pfam" id="PF07686">
    <property type="entry name" value="V-set"/>
    <property type="match status" value="1"/>
</dbReference>
<reference evidence="6" key="2">
    <citation type="submission" date="2025-09" db="UniProtKB">
        <authorList>
            <consortium name="Ensembl"/>
        </authorList>
    </citation>
    <scope>IDENTIFICATION</scope>
</reference>
<dbReference type="Proteomes" id="UP000472262">
    <property type="component" value="Unassembled WGS sequence"/>
</dbReference>
<accession>A0A672MDU3</accession>
<dbReference type="InterPro" id="IPR013106">
    <property type="entry name" value="Ig_V-set"/>
</dbReference>
<dbReference type="InterPro" id="IPR036179">
    <property type="entry name" value="Ig-like_dom_sf"/>
</dbReference>
<dbReference type="PANTHER" id="PTHR11860">
    <property type="entry name" value="POLYMERIC-IMMUNOGLOBULIN RECEPTOR"/>
    <property type="match status" value="1"/>
</dbReference>
<dbReference type="Ensembl" id="ENSSGRT00000037527.1">
    <property type="protein sequence ID" value="ENSSGRP00000034967.1"/>
    <property type="gene ID" value="ENSSGRG00000019363.1"/>
</dbReference>
<sequence>MEWQYLLFLSLHVFIVLACETSEILTFTSGYEEQKKYLCRGEYPIVIIKDKPVESESAAKDKRLSLTDNKTDLHRIFTVTITDLRTEDQGKYWCGVKGGFGSYDYKREIYLEIKPGKSEYTVCVLIYCIWCKT</sequence>
<dbReference type="InParanoid" id="A0A672MDU3"/>
<dbReference type="GO" id="GO:0004888">
    <property type="term" value="F:transmembrane signaling receptor activity"/>
    <property type="evidence" value="ECO:0007669"/>
    <property type="project" value="TreeGrafter"/>
</dbReference>
<evidence type="ECO:0000256" key="1">
    <source>
        <dbReference type="ARBA" id="ARBA00004370"/>
    </source>
</evidence>
<keyword evidence="3" id="KW-0472">Membrane</keyword>
<keyword evidence="2" id="KW-0812">Transmembrane</keyword>
<dbReference type="GO" id="GO:0005886">
    <property type="term" value="C:plasma membrane"/>
    <property type="evidence" value="ECO:0007669"/>
    <property type="project" value="TreeGrafter"/>
</dbReference>
<evidence type="ECO:0000313" key="6">
    <source>
        <dbReference type="Ensembl" id="ENSSGRP00000034967.1"/>
    </source>
</evidence>
<reference evidence="6" key="1">
    <citation type="submission" date="2025-08" db="UniProtKB">
        <authorList>
            <consortium name="Ensembl"/>
        </authorList>
    </citation>
    <scope>IDENTIFICATION</scope>
</reference>
<protein>
    <recommendedName>
        <fullName evidence="5">Immunoglobulin V-set domain-containing protein</fullName>
    </recommendedName>
</protein>
<keyword evidence="7" id="KW-1185">Reference proteome</keyword>
<evidence type="ECO:0000256" key="4">
    <source>
        <dbReference type="SAM" id="SignalP"/>
    </source>
</evidence>
<comment type="subcellular location">
    <subcellularLocation>
        <location evidence="1">Membrane</location>
    </subcellularLocation>
</comment>
<feature type="chain" id="PRO_5025483642" description="Immunoglobulin V-set domain-containing protein" evidence="4">
    <location>
        <begin position="19"/>
        <end position="133"/>
    </location>
</feature>
<keyword evidence="4" id="KW-0732">Signal</keyword>
<organism evidence="6 7">
    <name type="scientific">Sinocyclocheilus grahami</name>
    <name type="common">Dianchi golden-line fish</name>
    <name type="synonym">Barbus grahami</name>
    <dbReference type="NCBI Taxonomy" id="75366"/>
    <lineage>
        <taxon>Eukaryota</taxon>
        <taxon>Metazoa</taxon>
        <taxon>Chordata</taxon>
        <taxon>Craniata</taxon>
        <taxon>Vertebrata</taxon>
        <taxon>Euteleostomi</taxon>
        <taxon>Actinopterygii</taxon>
        <taxon>Neopterygii</taxon>
        <taxon>Teleostei</taxon>
        <taxon>Ostariophysi</taxon>
        <taxon>Cypriniformes</taxon>
        <taxon>Cyprinidae</taxon>
        <taxon>Cyprininae</taxon>
        <taxon>Sinocyclocheilus</taxon>
    </lineage>
</organism>
<dbReference type="SUPFAM" id="SSF48726">
    <property type="entry name" value="Immunoglobulin"/>
    <property type="match status" value="1"/>
</dbReference>
<feature type="signal peptide" evidence="4">
    <location>
        <begin position="1"/>
        <end position="18"/>
    </location>
</feature>
<dbReference type="InterPro" id="IPR050671">
    <property type="entry name" value="CD300_family_receptors"/>
</dbReference>
<dbReference type="Gene3D" id="2.60.40.10">
    <property type="entry name" value="Immunoglobulins"/>
    <property type="match status" value="1"/>
</dbReference>
<name>A0A672MDU3_SINGR</name>
<dbReference type="AlphaFoldDB" id="A0A672MDU3"/>
<dbReference type="InterPro" id="IPR013783">
    <property type="entry name" value="Ig-like_fold"/>
</dbReference>
<evidence type="ECO:0000256" key="3">
    <source>
        <dbReference type="ARBA" id="ARBA00023136"/>
    </source>
</evidence>
<evidence type="ECO:0000313" key="7">
    <source>
        <dbReference type="Proteomes" id="UP000472262"/>
    </source>
</evidence>
<dbReference type="PANTHER" id="PTHR11860:SF118">
    <property type="entry name" value="CMRF35-LIKE MOLECULE 3-RELATED"/>
    <property type="match status" value="1"/>
</dbReference>
<evidence type="ECO:0000259" key="5">
    <source>
        <dbReference type="Pfam" id="PF07686"/>
    </source>
</evidence>
<proteinExistence type="predicted"/>